<gene>
    <name evidence="5" type="primary">kptA</name>
    <name evidence="6" type="ORF">AVDCRST_MAG36-1923</name>
</gene>
<dbReference type="GO" id="GO:0003950">
    <property type="term" value="F:NAD+ poly-ADP-ribosyltransferase activity"/>
    <property type="evidence" value="ECO:0007669"/>
    <property type="project" value="InterPro"/>
</dbReference>
<evidence type="ECO:0000313" key="6">
    <source>
        <dbReference type="EMBL" id="CAA9350436.1"/>
    </source>
</evidence>
<comment type="function">
    <text evidence="4 5">Removes the 2'-phosphate from RNA via an intermediate in which the phosphate is ADP-ribosylated by NAD followed by a presumed transesterification to release the RNA and generate ADP-ribose 1''-2''-cyclic phosphate (APPR&gt;P). May function as an ADP-ribosylase.</text>
</comment>
<dbReference type="InterPro" id="IPR022928">
    <property type="entry name" value="RNA_2'-PTrans_KptA"/>
</dbReference>
<keyword evidence="2 5" id="KW-0808">Transferase</keyword>
<accession>A0A6J4M5E3</accession>
<organism evidence="6">
    <name type="scientific">uncultured Nocardioidaceae bacterium</name>
    <dbReference type="NCBI Taxonomy" id="253824"/>
    <lineage>
        <taxon>Bacteria</taxon>
        <taxon>Bacillati</taxon>
        <taxon>Actinomycetota</taxon>
        <taxon>Actinomycetes</taxon>
        <taxon>Propionibacteriales</taxon>
        <taxon>Nocardioidaceae</taxon>
        <taxon>environmental samples</taxon>
    </lineage>
</organism>
<comment type="similarity">
    <text evidence="1 5">Belongs to the KptA/TPT1 family.</text>
</comment>
<dbReference type="Gene3D" id="3.20.170.30">
    <property type="match status" value="1"/>
</dbReference>
<dbReference type="PANTHER" id="PTHR12684">
    <property type="entry name" value="PUTATIVE PHOSPHOTRANSFERASE"/>
    <property type="match status" value="1"/>
</dbReference>
<dbReference type="InterPro" id="IPR042081">
    <property type="entry name" value="RNA_2'-PTrans_C"/>
</dbReference>
<protein>
    <recommendedName>
        <fullName evidence="5">Probable RNA 2'-phosphotransferase</fullName>
        <ecNumber evidence="5">2.7.1.-</ecNumber>
    </recommendedName>
</protein>
<evidence type="ECO:0000256" key="3">
    <source>
        <dbReference type="ARBA" id="ARBA00023027"/>
    </source>
</evidence>
<dbReference type="PANTHER" id="PTHR12684:SF2">
    <property type="entry name" value="TRNA 2'-PHOSPHOTRANSFERASE 1"/>
    <property type="match status" value="1"/>
</dbReference>
<dbReference type="HAMAP" id="MF_00299">
    <property type="entry name" value="KptA"/>
    <property type="match status" value="1"/>
</dbReference>
<dbReference type="EC" id="2.7.1.-" evidence="5"/>
<dbReference type="GO" id="GO:0000215">
    <property type="term" value="F:tRNA 2'-phosphotransferase activity"/>
    <property type="evidence" value="ECO:0007669"/>
    <property type="project" value="TreeGrafter"/>
</dbReference>
<dbReference type="Gene3D" id="1.10.10.970">
    <property type="entry name" value="RNA 2'-phosphotransferase, Tpt1/KptA family, N-terminal domain"/>
    <property type="match status" value="1"/>
</dbReference>
<reference evidence="6" key="1">
    <citation type="submission" date="2020-02" db="EMBL/GenBank/DDBJ databases">
        <authorList>
            <person name="Meier V. D."/>
        </authorList>
    </citation>
    <scope>NUCLEOTIDE SEQUENCE</scope>
    <source>
        <strain evidence="6">AVDCRST_MAG36</strain>
    </source>
</reference>
<dbReference type="SUPFAM" id="SSF56399">
    <property type="entry name" value="ADP-ribosylation"/>
    <property type="match status" value="1"/>
</dbReference>
<name>A0A6J4M5E3_9ACTN</name>
<dbReference type="EMBL" id="CADCUH010000130">
    <property type="protein sequence ID" value="CAA9350436.1"/>
    <property type="molecule type" value="Genomic_DNA"/>
</dbReference>
<proteinExistence type="inferred from homology"/>
<evidence type="ECO:0000256" key="1">
    <source>
        <dbReference type="ARBA" id="ARBA00009836"/>
    </source>
</evidence>
<dbReference type="InterPro" id="IPR042080">
    <property type="entry name" value="RNA_2'-PTrans_N"/>
</dbReference>
<sequence length="174" mass="18933">MSRLLALVLRHRPDRWGVSLDAGGWTDVEELLAALRRHGTDLGRADLDRVVAGGDKQRFRYDPTGTRVRASQGHSVPVDLGLTPRRPPDELWHGTPERVLAAVLAAGLRPGRRHAVHLSADVETARQVGSRRGRAVVLVVAAGRMHTDGHVFTRSDNGVWLVATVPPAYLTVSA</sequence>
<evidence type="ECO:0000256" key="4">
    <source>
        <dbReference type="ARBA" id="ARBA00025212"/>
    </source>
</evidence>
<dbReference type="AlphaFoldDB" id="A0A6J4M5E3"/>
<evidence type="ECO:0000256" key="2">
    <source>
        <dbReference type="ARBA" id="ARBA00022679"/>
    </source>
</evidence>
<dbReference type="Pfam" id="PF01885">
    <property type="entry name" value="PTS_2-RNA"/>
    <property type="match status" value="1"/>
</dbReference>
<evidence type="ECO:0000256" key="5">
    <source>
        <dbReference type="HAMAP-Rule" id="MF_00299"/>
    </source>
</evidence>
<keyword evidence="3 5" id="KW-0520">NAD</keyword>
<dbReference type="InterPro" id="IPR002745">
    <property type="entry name" value="Ptrans_KptA/Tpt1"/>
</dbReference>
<dbReference type="GO" id="GO:0006388">
    <property type="term" value="P:tRNA splicing, via endonucleolytic cleavage and ligation"/>
    <property type="evidence" value="ECO:0007669"/>
    <property type="project" value="UniProtKB-UniRule"/>
</dbReference>